<dbReference type="Proteomes" id="UP000005206">
    <property type="component" value="Chromosome 10"/>
</dbReference>
<evidence type="ECO:0000256" key="1">
    <source>
        <dbReference type="SAM" id="MobiDB-lite"/>
    </source>
</evidence>
<dbReference type="HOGENOM" id="CLU_1396685_0_0_1"/>
<organism evidence="2 3">
    <name type="scientific">Fusarium vanettenii (strain ATCC MYA-4622 / CBS 123669 / FGSC 9596 / NRRL 45880 / 77-13-4)</name>
    <name type="common">Fusarium solani subsp. pisi</name>
    <dbReference type="NCBI Taxonomy" id="660122"/>
    <lineage>
        <taxon>Eukaryota</taxon>
        <taxon>Fungi</taxon>
        <taxon>Dikarya</taxon>
        <taxon>Ascomycota</taxon>
        <taxon>Pezizomycotina</taxon>
        <taxon>Sordariomycetes</taxon>
        <taxon>Hypocreomycetidae</taxon>
        <taxon>Hypocreales</taxon>
        <taxon>Nectriaceae</taxon>
        <taxon>Fusarium</taxon>
        <taxon>Fusarium solani species complex</taxon>
        <taxon>Fusarium vanettenii</taxon>
    </lineage>
</organism>
<dbReference type="AlphaFoldDB" id="C7ZPC1"/>
<proteinExistence type="predicted"/>
<keyword evidence="3" id="KW-1185">Reference proteome</keyword>
<feature type="region of interest" description="Disordered" evidence="1">
    <location>
        <begin position="150"/>
        <end position="195"/>
    </location>
</feature>
<dbReference type="VEuPathDB" id="FungiDB:NECHADRAFT_85667"/>
<dbReference type="OrthoDB" id="5085612at2759"/>
<accession>C7ZPC1</accession>
<gene>
    <name evidence="2" type="ORF">NECHADRAFT_85667</name>
</gene>
<sequence length="195" mass="22320">MGVIERTRNVSLEMRGQDIVGVKTWEGSIRTPLAALADYHWQLKRHERAKTQKQVGLMGRLLASKAMILQDLGPFPVPQNYLPREKQIRFSTMKKLEHHYQDMHNLTVAPNATRMRTERGRLLAIGWYRELLQGHLPSWRAKDQQFLQLGQTQPPQTQPAQTQPAQTQPAQTQPAQTQPAQADQPQTANQDVPQH</sequence>
<dbReference type="InParanoid" id="C7ZPC1"/>
<dbReference type="EMBL" id="GG698970">
    <property type="protein sequence ID" value="EEU34326.1"/>
    <property type="molecule type" value="Genomic_DNA"/>
</dbReference>
<dbReference type="RefSeq" id="XP_003040039.1">
    <property type="nucleotide sequence ID" value="XM_003039993.1"/>
</dbReference>
<dbReference type="KEGG" id="nhe:NECHADRAFT_85667"/>
<evidence type="ECO:0000313" key="2">
    <source>
        <dbReference type="EMBL" id="EEU34326.1"/>
    </source>
</evidence>
<reference evidence="2 3" key="1">
    <citation type="journal article" date="2009" name="PLoS Genet.">
        <title>The genome of Nectria haematococca: contribution of supernumerary chromosomes to gene expansion.</title>
        <authorList>
            <person name="Coleman J.J."/>
            <person name="Rounsley S.D."/>
            <person name="Rodriguez-Carres M."/>
            <person name="Kuo A."/>
            <person name="Wasmann C.C."/>
            <person name="Grimwood J."/>
            <person name="Schmutz J."/>
            <person name="Taga M."/>
            <person name="White G.J."/>
            <person name="Zhou S."/>
            <person name="Schwartz D.C."/>
            <person name="Freitag M."/>
            <person name="Ma L.J."/>
            <person name="Danchin E.G."/>
            <person name="Henrissat B."/>
            <person name="Coutinho P.M."/>
            <person name="Nelson D.R."/>
            <person name="Straney D."/>
            <person name="Napoli C.A."/>
            <person name="Barker B.M."/>
            <person name="Gribskov M."/>
            <person name="Rep M."/>
            <person name="Kroken S."/>
            <person name="Molnar I."/>
            <person name="Rensing C."/>
            <person name="Kennell J.C."/>
            <person name="Zamora J."/>
            <person name="Farman M.L."/>
            <person name="Selker E.U."/>
            <person name="Salamov A."/>
            <person name="Shapiro H."/>
            <person name="Pangilinan J."/>
            <person name="Lindquist E."/>
            <person name="Lamers C."/>
            <person name="Grigoriev I.V."/>
            <person name="Geiser D.M."/>
            <person name="Covert S.F."/>
            <person name="Temporini E."/>
            <person name="Vanetten H.D."/>
        </authorList>
    </citation>
    <scope>NUCLEOTIDE SEQUENCE [LARGE SCALE GENOMIC DNA]</scope>
    <source>
        <strain evidence="3">ATCC MYA-4622 / CBS 123669 / FGSC 9596 / NRRL 45880 / 77-13-4</strain>
    </source>
</reference>
<dbReference type="GeneID" id="9677557"/>
<evidence type="ECO:0000313" key="3">
    <source>
        <dbReference type="Proteomes" id="UP000005206"/>
    </source>
</evidence>
<feature type="compositionally biased region" description="Low complexity" evidence="1">
    <location>
        <begin position="151"/>
        <end position="188"/>
    </location>
</feature>
<name>C7ZPC1_FUSV7</name>
<protein>
    <submittedName>
        <fullName evidence="2">Uncharacterized protein</fullName>
    </submittedName>
</protein>